<dbReference type="EMBL" id="JAKOGI010000075">
    <property type="protein sequence ID" value="KAJ8445594.1"/>
    <property type="molecule type" value="Genomic_DNA"/>
</dbReference>
<protein>
    <submittedName>
        <fullName evidence="1">Uncharacterized protein</fullName>
    </submittedName>
</protein>
<dbReference type="Proteomes" id="UP001153076">
    <property type="component" value="Unassembled WGS sequence"/>
</dbReference>
<organism evidence="1 2">
    <name type="scientific">Carnegiea gigantea</name>
    <dbReference type="NCBI Taxonomy" id="171969"/>
    <lineage>
        <taxon>Eukaryota</taxon>
        <taxon>Viridiplantae</taxon>
        <taxon>Streptophyta</taxon>
        <taxon>Embryophyta</taxon>
        <taxon>Tracheophyta</taxon>
        <taxon>Spermatophyta</taxon>
        <taxon>Magnoliopsida</taxon>
        <taxon>eudicotyledons</taxon>
        <taxon>Gunneridae</taxon>
        <taxon>Pentapetalae</taxon>
        <taxon>Caryophyllales</taxon>
        <taxon>Cactineae</taxon>
        <taxon>Cactaceae</taxon>
        <taxon>Cactoideae</taxon>
        <taxon>Echinocereeae</taxon>
        <taxon>Carnegiea</taxon>
    </lineage>
</organism>
<evidence type="ECO:0000313" key="2">
    <source>
        <dbReference type="Proteomes" id="UP001153076"/>
    </source>
</evidence>
<proteinExistence type="predicted"/>
<evidence type="ECO:0000313" key="1">
    <source>
        <dbReference type="EMBL" id="KAJ8445594.1"/>
    </source>
</evidence>
<dbReference type="AlphaFoldDB" id="A0A9Q1KL84"/>
<accession>A0A9Q1KL84</accession>
<gene>
    <name evidence="1" type="ORF">Cgig2_018535</name>
</gene>
<sequence>MHAFANQHTLQDCKDALLPFQRRNLDIKTVSSGKRPSKLPKPQEKIGPLKKDFACKMSDDLLAADLLKGTPFQEKKQKQQQLSSVQWLVKLEQAVTKVLQHLKKALVRSEMTEEDISHLKKELWQGRRKRDTFLAASFSFIPLTKVSHKRRYHIVFTIICSDKLRQQAAMHELLVQAEVIAVLEKFREMNVNDIGFSAVCP</sequence>
<comment type="caution">
    <text evidence="1">The sequence shown here is derived from an EMBL/GenBank/DDBJ whole genome shotgun (WGS) entry which is preliminary data.</text>
</comment>
<name>A0A9Q1KL84_9CARY</name>
<reference evidence="1" key="1">
    <citation type="submission" date="2022-04" db="EMBL/GenBank/DDBJ databases">
        <title>Carnegiea gigantea Genome sequencing and assembly v2.</title>
        <authorList>
            <person name="Copetti D."/>
            <person name="Sanderson M.J."/>
            <person name="Burquez A."/>
            <person name="Wojciechowski M.F."/>
        </authorList>
    </citation>
    <scope>NUCLEOTIDE SEQUENCE</scope>
    <source>
        <strain evidence="1">SGP5-SGP5p</strain>
        <tissue evidence="1">Aerial part</tissue>
    </source>
</reference>
<keyword evidence="2" id="KW-1185">Reference proteome</keyword>